<dbReference type="EMBL" id="VVIW01000043">
    <property type="protein sequence ID" value="NHZ44871.1"/>
    <property type="molecule type" value="Genomic_DNA"/>
</dbReference>
<dbReference type="Proteomes" id="UP000819052">
    <property type="component" value="Unassembled WGS sequence"/>
</dbReference>
<organism evidence="1 2">
    <name type="scientific">Massilia aquatica</name>
    <dbReference type="NCBI Taxonomy" id="2609000"/>
    <lineage>
        <taxon>Bacteria</taxon>
        <taxon>Pseudomonadati</taxon>
        <taxon>Pseudomonadota</taxon>
        <taxon>Betaproteobacteria</taxon>
        <taxon>Burkholderiales</taxon>
        <taxon>Oxalobacteraceae</taxon>
        <taxon>Telluria group</taxon>
        <taxon>Massilia</taxon>
    </lineage>
</organism>
<protein>
    <submittedName>
        <fullName evidence="1">Uncharacterized protein</fullName>
    </submittedName>
</protein>
<dbReference type="RefSeq" id="WP_167081950.1">
    <property type="nucleotide sequence ID" value="NZ_VVIW01000043.1"/>
</dbReference>
<proteinExistence type="predicted"/>
<reference evidence="1 2" key="1">
    <citation type="submission" date="2019-09" db="EMBL/GenBank/DDBJ databases">
        <title>Taxonomy of Antarctic Massilia spp.: description of Massilia rubra sp. nov., Massilia aquatica sp. nov., Massilia mucilaginosa sp. nov., Massilia frigida sp. nov. isolated from streams, lakes and regoliths.</title>
        <authorList>
            <person name="Holochova P."/>
            <person name="Sedlacek I."/>
            <person name="Kralova S."/>
            <person name="Maslanova I."/>
            <person name="Busse H.-J."/>
            <person name="Stankova E."/>
            <person name="Vrbovska V."/>
            <person name="Kovarovic V."/>
            <person name="Bartak M."/>
            <person name="Svec P."/>
            <person name="Pantucek R."/>
        </authorList>
    </citation>
    <scope>NUCLEOTIDE SEQUENCE [LARGE SCALE GENOMIC DNA]</scope>
    <source>
        <strain evidence="1 2">CCM 8693</strain>
    </source>
</reference>
<accession>A0ABX0MRL8</accession>
<evidence type="ECO:0000313" key="2">
    <source>
        <dbReference type="Proteomes" id="UP000819052"/>
    </source>
</evidence>
<evidence type="ECO:0000313" key="1">
    <source>
        <dbReference type="EMBL" id="NHZ44871.1"/>
    </source>
</evidence>
<name>A0ABX0MRL8_9BURK</name>
<comment type="caution">
    <text evidence="1">The sequence shown here is derived from an EMBL/GenBank/DDBJ whole genome shotgun (WGS) entry which is preliminary data.</text>
</comment>
<sequence>MSDIEKLELPSNTDDAEYAQLPAGFPRPHSAGALPGAQQKFVAVEYEGRFYSPGCTPPELHQRWQHCMQYVPQFVTSCIETKKGKRAHMSEMEILDQYQTRLIESGWVSADEARWVIRETAQILGWPMREAAHGD</sequence>
<gene>
    <name evidence="1" type="ORF">F1609_32695</name>
</gene>
<keyword evidence="2" id="KW-1185">Reference proteome</keyword>